<keyword evidence="2" id="KW-0238">DNA-binding</keyword>
<dbReference type="PANTHER" id="PTHR24567">
    <property type="entry name" value="CRP FAMILY TRANSCRIPTIONAL REGULATORY PROTEIN"/>
    <property type="match status" value="1"/>
</dbReference>
<dbReference type="Pfam" id="PF13545">
    <property type="entry name" value="HTH_Crp_2"/>
    <property type="match status" value="1"/>
</dbReference>
<gene>
    <name evidence="6" type="ORF">LH29_02925</name>
</gene>
<keyword evidence="3" id="KW-0804">Transcription</keyword>
<dbReference type="PROSITE" id="PS51063">
    <property type="entry name" value="HTH_CRP_2"/>
    <property type="match status" value="1"/>
</dbReference>
<feature type="domain" description="Cyclic nucleotide-binding" evidence="4">
    <location>
        <begin position="17"/>
        <end position="138"/>
    </location>
</feature>
<dbReference type="EMBL" id="JRHC01000001">
    <property type="protein sequence ID" value="KJF44459.1"/>
    <property type="molecule type" value="Genomic_DNA"/>
</dbReference>
<dbReference type="OrthoDB" id="9127033at2"/>
<dbReference type="GO" id="GO:0003700">
    <property type="term" value="F:DNA-binding transcription factor activity"/>
    <property type="evidence" value="ECO:0007669"/>
    <property type="project" value="TreeGrafter"/>
</dbReference>
<comment type="caution">
    <text evidence="6">The sequence shown here is derived from an EMBL/GenBank/DDBJ whole genome shotgun (WGS) entry which is preliminary data.</text>
</comment>
<dbReference type="InterPro" id="IPR014710">
    <property type="entry name" value="RmlC-like_jellyroll"/>
</dbReference>
<dbReference type="PROSITE" id="PS50042">
    <property type="entry name" value="CNMP_BINDING_3"/>
    <property type="match status" value="1"/>
</dbReference>
<proteinExistence type="predicted"/>
<dbReference type="SMART" id="SM00419">
    <property type="entry name" value="HTH_CRP"/>
    <property type="match status" value="1"/>
</dbReference>
<dbReference type="GO" id="GO:0005829">
    <property type="term" value="C:cytosol"/>
    <property type="evidence" value="ECO:0007669"/>
    <property type="project" value="TreeGrafter"/>
</dbReference>
<accession>A0A0D8JCL0</accession>
<dbReference type="AlphaFoldDB" id="A0A0D8JCL0"/>
<dbReference type="SUPFAM" id="SSF46785">
    <property type="entry name" value="Winged helix' DNA-binding domain"/>
    <property type="match status" value="1"/>
</dbReference>
<feature type="domain" description="HTH crp-type" evidence="5">
    <location>
        <begin position="152"/>
        <end position="221"/>
    </location>
</feature>
<dbReference type="SUPFAM" id="SSF51206">
    <property type="entry name" value="cAMP-binding domain-like"/>
    <property type="match status" value="1"/>
</dbReference>
<dbReference type="GO" id="GO:0003677">
    <property type="term" value="F:DNA binding"/>
    <property type="evidence" value="ECO:0007669"/>
    <property type="project" value="UniProtKB-KW"/>
</dbReference>
<dbReference type="STRING" id="1544798.LH29_02925"/>
<dbReference type="InterPro" id="IPR050397">
    <property type="entry name" value="Env_Response_Regulators"/>
</dbReference>
<reference evidence="6 7" key="1">
    <citation type="submission" date="2014-09" db="EMBL/GenBank/DDBJ databases">
        <title>Draft Genome Sequence of Draconibacterium sp. JN14CK-3.</title>
        <authorList>
            <person name="Dong C."/>
            <person name="Lai Q."/>
            <person name="Shao Z."/>
        </authorList>
    </citation>
    <scope>NUCLEOTIDE SEQUENCE [LARGE SCALE GENOMIC DNA]</scope>
    <source>
        <strain evidence="6 7">JN14CK-3</strain>
    </source>
</reference>
<dbReference type="RefSeq" id="WP_045026015.1">
    <property type="nucleotide sequence ID" value="NZ_JRHC01000001.1"/>
</dbReference>
<evidence type="ECO:0008006" key="8">
    <source>
        <dbReference type="Google" id="ProtNLM"/>
    </source>
</evidence>
<dbReference type="PRINTS" id="PR00034">
    <property type="entry name" value="HTHCRP"/>
</dbReference>
<evidence type="ECO:0000256" key="1">
    <source>
        <dbReference type="ARBA" id="ARBA00023015"/>
    </source>
</evidence>
<dbReference type="InterPro" id="IPR000595">
    <property type="entry name" value="cNMP-bd_dom"/>
</dbReference>
<evidence type="ECO:0000259" key="5">
    <source>
        <dbReference type="PROSITE" id="PS51063"/>
    </source>
</evidence>
<organism evidence="6 7">
    <name type="scientific">Draconibacterium sediminis</name>
    <dbReference type="NCBI Taxonomy" id="1544798"/>
    <lineage>
        <taxon>Bacteria</taxon>
        <taxon>Pseudomonadati</taxon>
        <taxon>Bacteroidota</taxon>
        <taxon>Bacteroidia</taxon>
        <taxon>Marinilabiliales</taxon>
        <taxon>Prolixibacteraceae</taxon>
        <taxon>Draconibacterium</taxon>
    </lineage>
</organism>
<dbReference type="SMART" id="SM00100">
    <property type="entry name" value="cNMP"/>
    <property type="match status" value="1"/>
</dbReference>
<dbReference type="CDD" id="cd00038">
    <property type="entry name" value="CAP_ED"/>
    <property type="match status" value="1"/>
</dbReference>
<evidence type="ECO:0000313" key="7">
    <source>
        <dbReference type="Proteomes" id="UP000032544"/>
    </source>
</evidence>
<dbReference type="Pfam" id="PF00027">
    <property type="entry name" value="cNMP_binding"/>
    <property type="match status" value="1"/>
</dbReference>
<keyword evidence="7" id="KW-1185">Reference proteome</keyword>
<dbReference type="Proteomes" id="UP000032544">
    <property type="component" value="Unassembled WGS sequence"/>
</dbReference>
<evidence type="ECO:0000259" key="4">
    <source>
        <dbReference type="PROSITE" id="PS50042"/>
    </source>
</evidence>
<keyword evidence="1" id="KW-0805">Transcription regulation</keyword>
<evidence type="ECO:0000313" key="6">
    <source>
        <dbReference type="EMBL" id="KJF44459.1"/>
    </source>
</evidence>
<dbReference type="PANTHER" id="PTHR24567:SF74">
    <property type="entry name" value="HTH-TYPE TRANSCRIPTIONAL REGULATOR ARCR"/>
    <property type="match status" value="1"/>
</dbReference>
<evidence type="ECO:0000256" key="3">
    <source>
        <dbReference type="ARBA" id="ARBA00023163"/>
    </source>
</evidence>
<dbReference type="InterPro" id="IPR018490">
    <property type="entry name" value="cNMP-bd_dom_sf"/>
</dbReference>
<name>A0A0D8JCL0_9BACT</name>
<sequence>MNLIANTCVDCSLKSGAVSVLDNNELCALEEGCAKTEYKKGELIFKEGGLVQHIIYIRKGFVKLVKKGAGGKDFILSVSKQGSYLGIQNLDENIKTNYFSAITLTNSEVCFIDRHCFASLLKQNGEFALKVLSTVLNDEMNYFDRLVKNVQQQLPGRLANTISYFANEVYGENTFALNLTQTEIAALIGTSRESISRILKEFQEMGIIALEHNVLTILNEKKLEEIKQKG</sequence>
<dbReference type="Gene3D" id="2.60.120.10">
    <property type="entry name" value="Jelly Rolls"/>
    <property type="match status" value="1"/>
</dbReference>
<dbReference type="InterPro" id="IPR036390">
    <property type="entry name" value="WH_DNA-bd_sf"/>
</dbReference>
<protein>
    <recommendedName>
        <fullName evidence="8">Crp/Fnr family transcriptional regulator</fullName>
    </recommendedName>
</protein>
<dbReference type="InterPro" id="IPR012318">
    <property type="entry name" value="HTH_CRP"/>
</dbReference>
<evidence type="ECO:0000256" key="2">
    <source>
        <dbReference type="ARBA" id="ARBA00023125"/>
    </source>
</evidence>